<evidence type="ECO:0000259" key="2">
    <source>
        <dbReference type="Pfam" id="PF13391"/>
    </source>
</evidence>
<accession>A0AAV5A2B8</accession>
<evidence type="ECO:0000313" key="3">
    <source>
        <dbReference type="EMBL" id="GJJ07638.1"/>
    </source>
</evidence>
<organism evidence="3 4">
    <name type="scientific">Clathrus columnatus</name>
    <dbReference type="NCBI Taxonomy" id="1419009"/>
    <lineage>
        <taxon>Eukaryota</taxon>
        <taxon>Fungi</taxon>
        <taxon>Dikarya</taxon>
        <taxon>Basidiomycota</taxon>
        <taxon>Agaricomycotina</taxon>
        <taxon>Agaricomycetes</taxon>
        <taxon>Phallomycetidae</taxon>
        <taxon>Phallales</taxon>
        <taxon>Clathraceae</taxon>
        <taxon>Clathrus</taxon>
    </lineage>
</organism>
<proteinExistence type="predicted"/>
<gene>
    <name evidence="3" type="ORF">Clacol_001842</name>
</gene>
<feature type="region of interest" description="Disordered" evidence="1">
    <location>
        <begin position="185"/>
        <end position="206"/>
    </location>
</feature>
<dbReference type="AlphaFoldDB" id="A0AAV5A2B8"/>
<evidence type="ECO:0000313" key="4">
    <source>
        <dbReference type="Proteomes" id="UP001050691"/>
    </source>
</evidence>
<feature type="domain" description="HNH nuclease" evidence="2">
    <location>
        <begin position="129"/>
        <end position="157"/>
    </location>
</feature>
<protein>
    <recommendedName>
        <fullName evidence="2">HNH nuclease domain-containing protein</fullName>
    </recommendedName>
</protein>
<evidence type="ECO:0000256" key="1">
    <source>
        <dbReference type="SAM" id="MobiDB-lite"/>
    </source>
</evidence>
<dbReference type="Proteomes" id="UP001050691">
    <property type="component" value="Unassembled WGS sequence"/>
</dbReference>
<dbReference type="EMBL" id="BPWL01000002">
    <property type="protein sequence ID" value="GJJ07638.1"/>
    <property type="molecule type" value="Genomic_DNA"/>
</dbReference>
<comment type="caution">
    <text evidence="3">The sequence shown here is derived from an EMBL/GenBank/DDBJ whole genome shotgun (WGS) entry which is preliminary data.</text>
</comment>
<dbReference type="InterPro" id="IPR003615">
    <property type="entry name" value="HNH_nuc"/>
</dbReference>
<keyword evidence="4" id="KW-1185">Reference proteome</keyword>
<dbReference type="Pfam" id="PF13391">
    <property type="entry name" value="HNH_2"/>
    <property type="match status" value="1"/>
</dbReference>
<reference evidence="3" key="1">
    <citation type="submission" date="2021-10" db="EMBL/GenBank/DDBJ databases">
        <title>De novo Genome Assembly of Clathrus columnatus (Basidiomycota, Fungi) Using Illumina and Nanopore Sequence Data.</title>
        <authorList>
            <person name="Ogiso-Tanaka E."/>
            <person name="Itagaki H."/>
            <person name="Hosoya T."/>
            <person name="Hosaka K."/>
        </authorList>
    </citation>
    <scope>NUCLEOTIDE SEQUENCE</scope>
    <source>
        <strain evidence="3">MO-923</strain>
    </source>
</reference>
<name>A0AAV5A2B8_9AGAM</name>
<sequence>MLYYILSIDNDPTSHIDSLEVAPQCSLMDLRRKIKNENPNQCRNHDPSELAIYIPTISVSIGDPQLYEKITPQEGSSHVRPFPVAESIESSGIYQLGKTCLHLIIAIPSPKLMVNLTLLGPERNKDLFGFTNINDPRNGLLLYKPIEEAYDRNLICFYEDGEGKIRCRVLVDSLKTLKFTQSLKQRHLASPSPPSPAVDREPSPAVDNPHAVAVKALAAAGFITFGDLEGNDVFLRFGLEGRKPYKRVLNFHSLCAYKLALDRNNTMNKEFRFEDFYSNDSEYGAQEVMEMWRKSVKP</sequence>